<dbReference type="Proteomes" id="UP000321892">
    <property type="component" value="Chromosome"/>
</dbReference>
<keyword evidence="3" id="KW-1185">Reference proteome</keyword>
<keyword evidence="1" id="KW-0812">Transmembrane</keyword>
<evidence type="ECO:0000313" key="2">
    <source>
        <dbReference type="EMBL" id="BBM38819.1"/>
    </source>
</evidence>
<feature type="transmembrane region" description="Helical" evidence="1">
    <location>
        <begin position="20"/>
        <end position="40"/>
    </location>
</feature>
<dbReference type="KEGG" id="lhf:JCM16775_1529"/>
<proteinExistence type="predicted"/>
<accession>A0A510JHM6</accession>
<protein>
    <submittedName>
        <fullName evidence="2">Uncharacterized protein</fullName>
    </submittedName>
</protein>
<feature type="transmembrane region" description="Helical" evidence="1">
    <location>
        <begin position="96"/>
        <end position="118"/>
    </location>
</feature>
<reference evidence="2 3" key="1">
    <citation type="submission" date="2019-07" db="EMBL/GenBank/DDBJ databases">
        <title>Complete Genome Sequence of Leptotrichia hofstadii Strain JCM16775.</title>
        <authorList>
            <person name="Watanabe S."/>
            <person name="Cui L."/>
        </authorList>
    </citation>
    <scope>NUCLEOTIDE SEQUENCE [LARGE SCALE GENOMIC DNA]</scope>
    <source>
        <strain evidence="2 3">JCM16775</strain>
    </source>
</reference>
<keyword evidence="1" id="KW-1133">Transmembrane helix</keyword>
<evidence type="ECO:0000313" key="3">
    <source>
        <dbReference type="Proteomes" id="UP000321892"/>
    </source>
</evidence>
<feature type="transmembrane region" description="Helical" evidence="1">
    <location>
        <begin position="46"/>
        <end position="66"/>
    </location>
</feature>
<keyword evidence="1" id="KW-0472">Membrane</keyword>
<dbReference type="RefSeq" id="WP_026746116.1">
    <property type="nucleotide sequence ID" value="NZ_AP019823.1"/>
</dbReference>
<dbReference type="EMBL" id="AP019823">
    <property type="protein sequence ID" value="BBM38819.1"/>
    <property type="molecule type" value="Genomic_DNA"/>
</dbReference>
<feature type="transmembrane region" description="Helical" evidence="1">
    <location>
        <begin position="73"/>
        <end position="90"/>
    </location>
</feature>
<name>A0A510JHM6_9FUSO</name>
<gene>
    <name evidence="2" type="ORF">JCM16775_1529</name>
</gene>
<dbReference type="AlphaFoldDB" id="A0A510JHM6"/>
<organism evidence="2 3">
    <name type="scientific">Leptotrichia hofstadii</name>
    <dbReference type="NCBI Taxonomy" id="157688"/>
    <lineage>
        <taxon>Bacteria</taxon>
        <taxon>Fusobacteriati</taxon>
        <taxon>Fusobacteriota</taxon>
        <taxon>Fusobacteriia</taxon>
        <taxon>Fusobacteriales</taxon>
        <taxon>Leptotrichiaceae</taxon>
        <taxon>Leptotrichia</taxon>
    </lineage>
</organism>
<evidence type="ECO:0000256" key="1">
    <source>
        <dbReference type="SAM" id="Phobius"/>
    </source>
</evidence>
<dbReference type="OrthoDB" id="82154at2"/>
<sequence length="210" mass="25267">MEKIVFKTDFKILKRKLIKVFIFIVILCLWMFVPNIQNFPVDESSIHLKIIIFPILNAIFILLFEVLKRKAQIIESNIFMLAAIFNYSVFVNRIQIIIFIFSYLVLYISYYSMIKIVVEDKNVKFYEFGIRKANLNFMEKEVVLEEVSYERFAGRHPRRTVIVEVLRAFKKVKYFGRRMVLQESTDWLSFEDKEKLREILSESIVLEFKF</sequence>